<organism evidence="1 2">
    <name type="scientific">Tanacetum coccineum</name>
    <dbReference type="NCBI Taxonomy" id="301880"/>
    <lineage>
        <taxon>Eukaryota</taxon>
        <taxon>Viridiplantae</taxon>
        <taxon>Streptophyta</taxon>
        <taxon>Embryophyta</taxon>
        <taxon>Tracheophyta</taxon>
        <taxon>Spermatophyta</taxon>
        <taxon>Magnoliopsida</taxon>
        <taxon>eudicotyledons</taxon>
        <taxon>Gunneridae</taxon>
        <taxon>Pentapetalae</taxon>
        <taxon>asterids</taxon>
        <taxon>campanulids</taxon>
        <taxon>Asterales</taxon>
        <taxon>Asteraceae</taxon>
        <taxon>Asteroideae</taxon>
        <taxon>Anthemideae</taxon>
        <taxon>Anthemidinae</taxon>
        <taxon>Tanacetum</taxon>
    </lineage>
</organism>
<evidence type="ECO:0000313" key="2">
    <source>
        <dbReference type="Proteomes" id="UP001151760"/>
    </source>
</evidence>
<gene>
    <name evidence="1" type="ORF">Tco_1092493</name>
</gene>
<protein>
    <submittedName>
        <fullName evidence="1">Uncharacterized protein</fullName>
    </submittedName>
</protein>
<reference evidence="1" key="2">
    <citation type="submission" date="2022-01" db="EMBL/GenBank/DDBJ databases">
        <authorList>
            <person name="Yamashiro T."/>
            <person name="Shiraishi A."/>
            <person name="Satake H."/>
            <person name="Nakayama K."/>
        </authorList>
    </citation>
    <scope>NUCLEOTIDE SEQUENCE</scope>
</reference>
<keyword evidence="2" id="KW-1185">Reference proteome</keyword>
<dbReference type="EMBL" id="BQNB010020530">
    <property type="protein sequence ID" value="GJT96975.1"/>
    <property type="molecule type" value="Genomic_DNA"/>
</dbReference>
<evidence type="ECO:0000313" key="1">
    <source>
        <dbReference type="EMBL" id="GJT96975.1"/>
    </source>
</evidence>
<reference evidence="1" key="1">
    <citation type="journal article" date="2022" name="Int. J. Mol. Sci.">
        <title>Draft Genome of Tanacetum Coccineum: Genomic Comparison of Closely Related Tanacetum-Family Plants.</title>
        <authorList>
            <person name="Yamashiro T."/>
            <person name="Shiraishi A."/>
            <person name="Nakayama K."/>
            <person name="Satake H."/>
        </authorList>
    </citation>
    <scope>NUCLEOTIDE SEQUENCE</scope>
</reference>
<comment type="caution">
    <text evidence="1">The sequence shown here is derived from an EMBL/GenBank/DDBJ whole genome shotgun (WGS) entry which is preliminary data.</text>
</comment>
<sequence length="78" mass="9103">MATFFRVNISDIEVSRFHAVKEEKVVDDDITKEKLTEVKYIDPRPLPTPMKLCKDMVKAMGLSKKVAYFEYIDEAFEI</sequence>
<dbReference type="Proteomes" id="UP001151760">
    <property type="component" value="Unassembled WGS sequence"/>
</dbReference>
<name>A0ABQ5IBC3_9ASTR</name>
<proteinExistence type="predicted"/>
<accession>A0ABQ5IBC3</accession>